<sequence length="677" mass="76972">MPNKKHKWSNPPPPPYLGYFQPPASLGPYSYALQSPAVNAVASNPVSATQPASQGSSNWHATNKRSAAGQAKRCVYLQRKSQKKLARKQQAKQLQGLEEDNQRLEEAVRQSDKRVEEEKARSKAQEARWQEERRQLAEKLGRWEKDNRRLAGIVRLEATVRGSEEEERRWEEAMERLEMDKRGLEKDECLEDKTENLSRRLNTLLRSIKRWYPYLDPATVEAFLGSIDHRSVDNDTLTEKNKDMIKTGEDAGYTHEQVQKWIADGDLFLVDESMNVQFRLNGQSFDDDPSLTVYNSYGVPKALFPLITEEDREFIRQAYHLICKMRRNLAGLRKGLLGGTMYAYGIRAGFVSGVRFGRYAFEHKHLKADHVWNLVIKLERDLALALANIGRSFFPWTWERNIQIQLGLETNGMGDDVPGVGGNVTITFNYRNTLHTDKDGGKDGGHAWGLWAHKDLVRTGEEERKPKEIAMYLKGVPHLIFPEFGVAVKLYDGVMLDWDSGKIKHATSETIWKEGYKGEFAVIGSSTQWADALMRRADPNRGERIVGSDEHRDETFEKLWRLSHRQLVVDEEKARGKGKGMAREGTVGPEDEEVVAEHPSMETYLDKDLAAAIAADGSSPWKDLPEAAQTLKEDSPEPVQSSKRKAEEPETCMEWSVRKAKIKAIEATSKPVVRKRG</sequence>
<feature type="compositionally biased region" description="Polar residues" evidence="1">
    <location>
        <begin position="49"/>
        <end position="65"/>
    </location>
</feature>
<protein>
    <submittedName>
        <fullName evidence="2">Uncharacterized protein</fullName>
    </submittedName>
</protein>
<reference evidence="2" key="1">
    <citation type="submission" date="2020-05" db="EMBL/GenBank/DDBJ databases">
        <title>Phylogenomic resolution of chytrid fungi.</title>
        <authorList>
            <person name="Stajich J.E."/>
            <person name="Amses K."/>
            <person name="Simmons R."/>
            <person name="Seto K."/>
            <person name="Myers J."/>
            <person name="Bonds A."/>
            <person name="Quandt C.A."/>
            <person name="Barry K."/>
            <person name="Liu P."/>
            <person name="Grigoriev I."/>
            <person name="Longcore J.E."/>
            <person name="James T.Y."/>
        </authorList>
    </citation>
    <scope>NUCLEOTIDE SEQUENCE</scope>
    <source>
        <strain evidence="2">JEL0318</strain>
    </source>
</reference>
<accession>A0AAD5S7T0</accession>
<evidence type="ECO:0000313" key="3">
    <source>
        <dbReference type="Proteomes" id="UP001212841"/>
    </source>
</evidence>
<feature type="region of interest" description="Disordered" evidence="1">
    <location>
        <begin position="42"/>
        <end position="74"/>
    </location>
</feature>
<evidence type="ECO:0000313" key="2">
    <source>
        <dbReference type="EMBL" id="KAJ3048664.1"/>
    </source>
</evidence>
<keyword evidence="3" id="KW-1185">Reference proteome</keyword>
<feature type="region of interest" description="Disordered" evidence="1">
    <location>
        <begin position="571"/>
        <end position="592"/>
    </location>
</feature>
<evidence type="ECO:0000256" key="1">
    <source>
        <dbReference type="SAM" id="MobiDB-lite"/>
    </source>
</evidence>
<name>A0AAD5S7T0_9FUNG</name>
<dbReference type="Proteomes" id="UP001212841">
    <property type="component" value="Unassembled WGS sequence"/>
</dbReference>
<proteinExistence type="predicted"/>
<comment type="caution">
    <text evidence="2">The sequence shown here is derived from an EMBL/GenBank/DDBJ whole genome shotgun (WGS) entry which is preliminary data.</text>
</comment>
<feature type="compositionally biased region" description="Basic and acidic residues" evidence="1">
    <location>
        <begin position="100"/>
        <end position="126"/>
    </location>
</feature>
<dbReference type="AlphaFoldDB" id="A0AAD5S7T0"/>
<feature type="region of interest" description="Disordered" evidence="1">
    <location>
        <begin position="86"/>
        <end position="126"/>
    </location>
</feature>
<organism evidence="2 3">
    <name type="scientific">Rhizophlyctis rosea</name>
    <dbReference type="NCBI Taxonomy" id="64517"/>
    <lineage>
        <taxon>Eukaryota</taxon>
        <taxon>Fungi</taxon>
        <taxon>Fungi incertae sedis</taxon>
        <taxon>Chytridiomycota</taxon>
        <taxon>Chytridiomycota incertae sedis</taxon>
        <taxon>Chytridiomycetes</taxon>
        <taxon>Rhizophlyctidales</taxon>
        <taxon>Rhizophlyctidaceae</taxon>
        <taxon>Rhizophlyctis</taxon>
    </lineage>
</organism>
<gene>
    <name evidence="2" type="ORF">HK097_010322</name>
</gene>
<feature type="region of interest" description="Disordered" evidence="1">
    <location>
        <begin position="616"/>
        <end position="652"/>
    </location>
</feature>
<dbReference type="EMBL" id="JADGJD010000757">
    <property type="protein sequence ID" value="KAJ3048664.1"/>
    <property type="molecule type" value="Genomic_DNA"/>
</dbReference>